<protein>
    <submittedName>
        <fullName evidence="2">Uncharacterized protein</fullName>
    </submittedName>
</protein>
<feature type="region of interest" description="Disordered" evidence="1">
    <location>
        <begin position="401"/>
        <end position="428"/>
    </location>
</feature>
<dbReference type="Proteomes" id="UP000799324">
    <property type="component" value="Unassembled WGS sequence"/>
</dbReference>
<organism evidence="2 3">
    <name type="scientific">Lophiostoma macrostomum CBS 122681</name>
    <dbReference type="NCBI Taxonomy" id="1314788"/>
    <lineage>
        <taxon>Eukaryota</taxon>
        <taxon>Fungi</taxon>
        <taxon>Dikarya</taxon>
        <taxon>Ascomycota</taxon>
        <taxon>Pezizomycotina</taxon>
        <taxon>Dothideomycetes</taxon>
        <taxon>Pleosporomycetidae</taxon>
        <taxon>Pleosporales</taxon>
        <taxon>Lophiostomataceae</taxon>
        <taxon>Lophiostoma</taxon>
    </lineage>
</organism>
<feature type="region of interest" description="Disordered" evidence="1">
    <location>
        <begin position="18"/>
        <end position="40"/>
    </location>
</feature>
<gene>
    <name evidence="2" type="ORF">K491DRAFT_784511</name>
</gene>
<sequence>MAMPPGMPYGEYERMIWDGSDSDQGMTDDEGDEEMLEEDDSPEWPLLRIRAVNENGHVDGSYNISLGYFKNIVSEILQKQDKTRVVSFRVDIKGICAETLRICLQCIAPAPLKTLPSGTVDISRMGNCLVLGYREIEWNFKTLSDIYLAAQTLNLVDVMDMTMDRWHSPPIIEKTGILAKLGGGFPRPGSFPDILDIDNGLFKKFWAKANDPGKLFWASVLSRGDAATREKLRTVRKTWSDAMIAELSDIIRERKADIDFIRLEHGSFCLCHVHDQATPSAQCYKRLKTRTGINTDENSSEACDALASSLISKDPVGSASQPPLAQVPKPRTRTKATKKYQALIQWKNDYNLTYEQCRQLWIASGYLIKGKPSISITGLQHHHSRYKSKYYEEKGTIAQPNANAKQVSPLTLSEKTAPDTKRSHGSPSNVIFGHFEAYRSELSQTQIQPKAKDVLWTQNTGVPEPKNSGPSAKVDELRTPSGFANGKKLKALLHDSSLYQNATGNVVSKAVASTSTLDNHDTDDSASEGMEEDFDVSATIKPNVYSGRDHKFYQTELLRLQNRHVPPNASPKDEDRFWANHDGSVITLVRYNHDGRVIAGTEPLSIDANAAAKYSNGLHTLLQEDPFVTSASCPSGASRKGIARFIQCISPVLRSDLPLHEMHVSTNGTELPRLKSKPIEWTMDDLTELYDIATYYDAPHVKDMITDSVQARFVYNSGAPTNLETDPSFINKLATDHDIPGLNFWVDLVLAGKIDADANPAITEHWSDATRDAIRSREQLLKEPRDRLRLPIEDQLGYCKEYHHHDCAEKDSCYKQISYKRLREEEILELAEFAIVLGLTPLMFRMQKKLREARANRDDEACANARAAISRIQKNLENARKFGNINDFVETGEVVGGKYVKFSCGTMYEQWLRSIRQAKTERKKVLRETTFELVKQLHLILQGENEGSQG</sequence>
<feature type="compositionally biased region" description="Polar residues" evidence="1">
    <location>
        <begin position="401"/>
        <end position="414"/>
    </location>
</feature>
<name>A0A6A6SJ18_9PLEO</name>
<evidence type="ECO:0000256" key="1">
    <source>
        <dbReference type="SAM" id="MobiDB-lite"/>
    </source>
</evidence>
<proteinExistence type="predicted"/>
<evidence type="ECO:0000313" key="2">
    <source>
        <dbReference type="EMBL" id="KAF2647796.1"/>
    </source>
</evidence>
<evidence type="ECO:0000313" key="3">
    <source>
        <dbReference type="Proteomes" id="UP000799324"/>
    </source>
</evidence>
<feature type="compositionally biased region" description="Acidic residues" evidence="1">
    <location>
        <begin position="26"/>
        <end position="40"/>
    </location>
</feature>
<keyword evidence="3" id="KW-1185">Reference proteome</keyword>
<reference evidence="2" key="1">
    <citation type="journal article" date="2020" name="Stud. Mycol.">
        <title>101 Dothideomycetes genomes: a test case for predicting lifestyles and emergence of pathogens.</title>
        <authorList>
            <person name="Haridas S."/>
            <person name="Albert R."/>
            <person name="Binder M."/>
            <person name="Bloem J."/>
            <person name="Labutti K."/>
            <person name="Salamov A."/>
            <person name="Andreopoulos B."/>
            <person name="Baker S."/>
            <person name="Barry K."/>
            <person name="Bills G."/>
            <person name="Bluhm B."/>
            <person name="Cannon C."/>
            <person name="Castanera R."/>
            <person name="Culley D."/>
            <person name="Daum C."/>
            <person name="Ezra D."/>
            <person name="Gonzalez J."/>
            <person name="Henrissat B."/>
            <person name="Kuo A."/>
            <person name="Liang C."/>
            <person name="Lipzen A."/>
            <person name="Lutzoni F."/>
            <person name="Magnuson J."/>
            <person name="Mondo S."/>
            <person name="Nolan M."/>
            <person name="Ohm R."/>
            <person name="Pangilinan J."/>
            <person name="Park H.-J."/>
            <person name="Ramirez L."/>
            <person name="Alfaro M."/>
            <person name="Sun H."/>
            <person name="Tritt A."/>
            <person name="Yoshinaga Y."/>
            <person name="Zwiers L.-H."/>
            <person name="Turgeon B."/>
            <person name="Goodwin S."/>
            <person name="Spatafora J."/>
            <person name="Crous P."/>
            <person name="Grigoriev I."/>
        </authorList>
    </citation>
    <scope>NUCLEOTIDE SEQUENCE</scope>
    <source>
        <strain evidence="2">CBS 122681</strain>
    </source>
</reference>
<dbReference type="AlphaFoldDB" id="A0A6A6SJ18"/>
<dbReference type="OrthoDB" id="3789383at2759"/>
<dbReference type="EMBL" id="MU004582">
    <property type="protein sequence ID" value="KAF2647796.1"/>
    <property type="molecule type" value="Genomic_DNA"/>
</dbReference>
<accession>A0A6A6SJ18</accession>
<feature type="region of interest" description="Disordered" evidence="1">
    <location>
        <begin position="459"/>
        <end position="479"/>
    </location>
</feature>